<dbReference type="InterPro" id="IPR003661">
    <property type="entry name" value="HisK_dim/P_dom"/>
</dbReference>
<dbReference type="GO" id="GO:0005524">
    <property type="term" value="F:ATP binding"/>
    <property type="evidence" value="ECO:0007669"/>
    <property type="project" value="UniProtKB-KW"/>
</dbReference>
<feature type="domain" description="HAMP" evidence="12">
    <location>
        <begin position="208"/>
        <end position="261"/>
    </location>
</feature>
<dbReference type="SMART" id="SM00388">
    <property type="entry name" value="HisKA"/>
    <property type="match status" value="1"/>
</dbReference>
<keyword evidence="10" id="KW-0812">Transmembrane</keyword>
<comment type="catalytic activity">
    <reaction evidence="1">
        <text>ATP + protein L-histidine = ADP + protein N-phospho-L-histidine.</text>
        <dbReference type="EC" id="2.7.13.3"/>
    </reaction>
</comment>
<dbReference type="SUPFAM" id="SSF55874">
    <property type="entry name" value="ATPase domain of HSP90 chaperone/DNA topoisomerase II/histidine kinase"/>
    <property type="match status" value="1"/>
</dbReference>
<organism evidence="13 14">
    <name type="scientific">Thalassobellus suaedae</name>
    <dbReference type="NCBI Taxonomy" id="3074124"/>
    <lineage>
        <taxon>Bacteria</taxon>
        <taxon>Pseudomonadati</taxon>
        <taxon>Bacteroidota</taxon>
        <taxon>Flavobacteriia</taxon>
        <taxon>Flavobacteriales</taxon>
        <taxon>Flavobacteriaceae</taxon>
        <taxon>Thalassobellus</taxon>
    </lineage>
</organism>
<evidence type="ECO:0000259" key="12">
    <source>
        <dbReference type="PROSITE" id="PS50885"/>
    </source>
</evidence>
<reference evidence="13 14" key="1">
    <citation type="submission" date="2023-09" db="EMBL/GenBank/DDBJ databases">
        <title>Thalassobella suaedae gen. nov., sp. nov., a marine bacterium of the family Flavobacteriaceae isolated from a halophyte Suaeda japonica.</title>
        <authorList>
            <person name="Lee S.Y."/>
            <person name="Hwang C.Y."/>
        </authorList>
    </citation>
    <scope>NUCLEOTIDE SEQUENCE [LARGE SCALE GENOMIC DNA]</scope>
    <source>
        <strain evidence="13 14">HL-DH10</strain>
    </source>
</reference>
<keyword evidence="10" id="KW-0472">Membrane</keyword>
<keyword evidence="4" id="KW-0597">Phosphoprotein</keyword>
<dbReference type="PANTHER" id="PTHR43065:SF10">
    <property type="entry name" value="PEROXIDE STRESS-ACTIVATED HISTIDINE KINASE MAK3"/>
    <property type="match status" value="1"/>
</dbReference>
<gene>
    <name evidence="13" type="ORF">RHP49_06510</name>
</gene>
<evidence type="ECO:0000256" key="8">
    <source>
        <dbReference type="ARBA" id="ARBA00022840"/>
    </source>
</evidence>
<keyword evidence="14" id="KW-1185">Reference proteome</keyword>
<dbReference type="PROSITE" id="PS50109">
    <property type="entry name" value="HIS_KIN"/>
    <property type="match status" value="1"/>
</dbReference>
<dbReference type="Gene3D" id="6.10.340.10">
    <property type="match status" value="1"/>
</dbReference>
<evidence type="ECO:0000256" key="5">
    <source>
        <dbReference type="ARBA" id="ARBA00022679"/>
    </source>
</evidence>
<dbReference type="EC" id="2.7.13.3" evidence="3"/>
<evidence type="ECO:0000256" key="4">
    <source>
        <dbReference type="ARBA" id="ARBA00022553"/>
    </source>
</evidence>
<dbReference type="EMBL" id="CP134536">
    <property type="protein sequence ID" value="WNH13903.1"/>
    <property type="molecule type" value="Genomic_DNA"/>
</dbReference>
<dbReference type="Proteomes" id="UP001303407">
    <property type="component" value="Chromosome"/>
</dbReference>
<dbReference type="InterPro" id="IPR005467">
    <property type="entry name" value="His_kinase_dom"/>
</dbReference>
<dbReference type="PANTHER" id="PTHR43065">
    <property type="entry name" value="SENSOR HISTIDINE KINASE"/>
    <property type="match status" value="1"/>
</dbReference>
<dbReference type="PRINTS" id="PR00344">
    <property type="entry name" value="BCTRLSENSOR"/>
</dbReference>
<dbReference type="InterPro" id="IPR003594">
    <property type="entry name" value="HATPase_dom"/>
</dbReference>
<accession>A0ABY9Y6K7</accession>
<dbReference type="RefSeq" id="WP_415863895.1">
    <property type="nucleotide sequence ID" value="NZ_CP134536.1"/>
</dbReference>
<dbReference type="InterPro" id="IPR036890">
    <property type="entry name" value="HATPase_C_sf"/>
</dbReference>
<keyword evidence="8 13" id="KW-0067">ATP-binding</keyword>
<evidence type="ECO:0000256" key="2">
    <source>
        <dbReference type="ARBA" id="ARBA00004370"/>
    </source>
</evidence>
<dbReference type="Pfam" id="PF00512">
    <property type="entry name" value="HisKA"/>
    <property type="match status" value="1"/>
</dbReference>
<keyword evidence="7" id="KW-0418">Kinase</keyword>
<evidence type="ECO:0000256" key="3">
    <source>
        <dbReference type="ARBA" id="ARBA00012438"/>
    </source>
</evidence>
<dbReference type="Gene3D" id="3.30.565.10">
    <property type="entry name" value="Histidine kinase-like ATPase, C-terminal domain"/>
    <property type="match status" value="1"/>
</dbReference>
<evidence type="ECO:0000256" key="9">
    <source>
        <dbReference type="ARBA" id="ARBA00023012"/>
    </source>
</evidence>
<proteinExistence type="predicted"/>
<evidence type="ECO:0000256" key="1">
    <source>
        <dbReference type="ARBA" id="ARBA00000085"/>
    </source>
</evidence>
<dbReference type="PROSITE" id="PS50885">
    <property type="entry name" value="HAMP"/>
    <property type="match status" value="1"/>
</dbReference>
<protein>
    <recommendedName>
        <fullName evidence="3">histidine kinase</fullName>
        <ecNumber evidence="3">2.7.13.3</ecNumber>
    </recommendedName>
</protein>
<dbReference type="CDD" id="cd00082">
    <property type="entry name" value="HisKA"/>
    <property type="match status" value="1"/>
</dbReference>
<keyword evidence="6" id="KW-0547">Nucleotide-binding</keyword>
<dbReference type="InterPro" id="IPR004358">
    <property type="entry name" value="Sig_transdc_His_kin-like_C"/>
</dbReference>
<comment type="subcellular location">
    <subcellularLocation>
        <location evidence="2">Membrane</location>
    </subcellularLocation>
</comment>
<evidence type="ECO:0000256" key="10">
    <source>
        <dbReference type="SAM" id="Phobius"/>
    </source>
</evidence>
<dbReference type="SMART" id="SM00387">
    <property type="entry name" value="HATPase_c"/>
    <property type="match status" value="1"/>
</dbReference>
<feature type="domain" description="Histidine kinase" evidence="11">
    <location>
        <begin position="278"/>
        <end position="485"/>
    </location>
</feature>
<dbReference type="SUPFAM" id="SSF47384">
    <property type="entry name" value="Homodimeric domain of signal transducing histidine kinase"/>
    <property type="match status" value="1"/>
</dbReference>
<dbReference type="InterPro" id="IPR036097">
    <property type="entry name" value="HisK_dim/P_sf"/>
</dbReference>
<dbReference type="InterPro" id="IPR003660">
    <property type="entry name" value="HAMP_dom"/>
</dbReference>
<sequence length="485" mass="55239">MKLKKLSLRTRIFLAMILLVLLASILISAVAIIQYKEQSKDYHEGRLDRKEGNVQTHLKRILNGRQNTWEVKTENIPLIFKDEIYNVADIHKLQINLHDLEGTLLLSSKASLQVNDAEKCLKAAVLNAISNRVGHKYVDIHIENGETFQSSYTYLVDQKSKPIAILNIPYLEKDDFLTNELLEFLERIAYAFMLVLLMAIAIAFLLSKYITKSLKAISDKINTTRLEKRNKKIEVNDTSEEISTLVNSYNSMIDELEESAVQLARSEREQAWREMAKQVAHEIKNPLTPMRLTVQNFQRKFNPEDENIHLKVDEYSKTLIQQIDTMSSIASAFSNFAKMPAQQNETLNVVKIVKLALDIFNEDYIFFTSESDEVIAKFDRTQLIRVVTNLVKNAIQAMPENQIPKIVINVSSNDRDVIITVSDNGSGVSEENKEKVFEPKFTTKTSGMGLGLAMVKNIIETYNGSIEFSSEKNMGTTFKVTFPKA</sequence>
<evidence type="ECO:0000256" key="7">
    <source>
        <dbReference type="ARBA" id="ARBA00022777"/>
    </source>
</evidence>
<keyword evidence="10" id="KW-1133">Transmembrane helix</keyword>
<dbReference type="Pfam" id="PF02518">
    <property type="entry name" value="HATPase_c"/>
    <property type="match status" value="1"/>
</dbReference>
<evidence type="ECO:0000256" key="6">
    <source>
        <dbReference type="ARBA" id="ARBA00022741"/>
    </source>
</evidence>
<evidence type="ECO:0000313" key="14">
    <source>
        <dbReference type="Proteomes" id="UP001303407"/>
    </source>
</evidence>
<evidence type="ECO:0000313" key="13">
    <source>
        <dbReference type="EMBL" id="WNH13903.1"/>
    </source>
</evidence>
<feature type="transmembrane region" description="Helical" evidence="10">
    <location>
        <begin position="12"/>
        <end position="35"/>
    </location>
</feature>
<dbReference type="Gene3D" id="1.10.287.130">
    <property type="match status" value="1"/>
</dbReference>
<keyword evidence="5" id="KW-0808">Transferase</keyword>
<evidence type="ECO:0000259" key="11">
    <source>
        <dbReference type="PROSITE" id="PS50109"/>
    </source>
</evidence>
<name>A0ABY9Y6K7_9FLAO</name>
<feature type="transmembrane region" description="Helical" evidence="10">
    <location>
        <begin position="188"/>
        <end position="206"/>
    </location>
</feature>
<keyword evidence="9" id="KW-0902">Two-component regulatory system</keyword>